<dbReference type="Gene3D" id="3.30.1520.10">
    <property type="entry name" value="Phox-like domain"/>
    <property type="match status" value="1"/>
</dbReference>
<dbReference type="InterPro" id="IPR001452">
    <property type="entry name" value="SH3_domain"/>
</dbReference>
<dbReference type="HOGENOM" id="CLU_660842_0_0_1"/>
<evidence type="ECO:0008006" key="8">
    <source>
        <dbReference type="Google" id="ProtNLM"/>
    </source>
</evidence>
<dbReference type="InterPro" id="IPR036871">
    <property type="entry name" value="PX_dom_sf"/>
</dbReference>
<dbReference type="GO" id="GO:0043020">
    <property type="term" value="C:NADPH oxidase complex"/>
    <property type="evidence" value="ECO:0007669"/>
    <property type="project" value="TreeGrafter"/>
</dbReference>
<dbReference type="PANTHER" id="PTHR15706:SF20">
    <property type="entry name" value="NEUTROPHIL CYTOSOL FACTOR 4"/>
    <property type="match status" value="1"/>
</dbReference>
<dbReference type="InterPro" id="IPR051228">
    <property type="entry name" value="NADPH_Oxidase/PX-Domain"/>
</dbReference>
<evidence type="ECO:0000256" key="3">
    <source>
        <dbReference type="SAM" id="MobiDB-lite"/>
    </source>
</evidence>
<keyword evidence="7" id="KW-1185">Reference proteome</keyword>
<dbReference type="OrthoDB" id="548867at2759"/>
<dbReference type="GO" id="GO:0016176">
    <property type="term" value="F:superoxide-generating NADPH oxidase activator activity"/>
    <property type="evidence" value="ECO:0007669"/>
    <property type="project" value="TreeGrafter"/>
</dbReference>
<protein>
    <recommendedName>
        <fullName evidence="8">SH3 domain-containing protein</fullName>
    </recommendedName>
</protein>
<feature type="region of interest" description="Disordered" evidence="3">
    <location>
        <begin position="31"/>
        <end position="57"/>
    </location>
</feature>
<dbReference type="SMART" id="SM00326">
    <property type="entry name" value="SH3"/>
    <property type="match status" value="1"/>
</dbReference>
<dbReference type="EMBL" id="GL996504">
    <property type="protein sequence ID" value="EGW30857.1"/>
    <property type="molecule type" value="Genomic_DNA"/>
</dbReference>
<dbReference type="SUPFAM" id="SSF64268">
    <property type="entry name" value="PX domain"/>
    <property type="match status" value="1"/>
</dbReference>
<dbReference type="eggNOG" id="ENOG502S32U">
    <property type="taxonomic scope" value="Eukaryota"/>
</dbReference>
<organism evidence="7">
    <name type="scientific">Spathaspora passalidarum (strain NRRL Y-27907 / 11-Y1)</name>
    <dbReference type="NCBI Taxonomy" id="619300"/>
    <lineage>
        <taxon>Eukaryota</taxon>
        <taxon>Fungi</taxon>
        <taxon>Dikarya</taxon>
        <taxon>Ascomycota</taxon>
        <taxon>Saccharomycotina</taxon>
        <taxon>Pichiomycetes</taxon>
        <taxon>Debaryomycetaceae</taxon>
        <taxon>Spathaspora</taxon>
    </lineage>
</organism>
<dbReference type="RefSeq" id="XP_007376890.1">
    <property type="nucleotide sequence ID" value="XM_007376828.1"/>
</dbReference>
<dbReference type="Pfam" id="PF14604">
    <property type="entry name" value="SH3_9"/>
    <property type="match status" value="1"/>
</dbReference>
<proteinExistence type="predicted"/>
<dbReference type="InParanoid" id="G3AT94"/>
<gene>
    <name evidence="6" type="ORF">SPAPADRAFT_68091</name>
</gene>
<dbReference type="SUPFAM" id="SSF50044">
    <property type="entry name" value="SH3-domain"/>
    <property type="match status" value="1"/>
</dbReference>
<dbReference type="KEGG" id="spaa:SPAPADRAFT_68091"/>
<evidence type="ECO:0000256" key="2">
    <source>
        <dbReference type="PROSITE-ProRule" id="PRU00192"/>
    </source>
</evidence>
<evidence type="ECO:0000313" key="7">
    <source>
        <dbReference type="Proteomes" id="UP000000709"/>
    </source>
</evidence>
<dbReference type="PROSITE" id="PS50195">
    <property type="entry name" value="PX"/>
    <property type="match status" value="1"/>
</dbReference>
<dbReference type="GO" id="GO:0005737">
    <property type="term" value="C:cytoplasm"/>
    <property type="evidence" value="ECO:0007669"/>
    <property type="project" value="TreeGrafter"/>
</dbReference>
<dbReference type="CDD" id="cd00174">
    <property type="entry name" value="SH3"/>
    <property type="match status" value="1"/>
</dbReference>
<dbReference type="Proteomes" id="UP000000709">
    <property type="component" value="Unassembled WGS sequence"/>
</dbReference>
<accession>G3AT94</accession>
<sequence length="416" mass="48029">MTTSLFKTKQHKFKRKVKDLQISGPLDPNTLTLLSPLSPESNLQKSPHSQRDSRTKARHSYPVLLAKYEFKAERDGQLNIKAGDYLILIERPGNGWLEVHHIDNKESRGLIPASFVDIAVNDCVNPVSLRWLTQFESKEVEEVDTFNNDYFELASDSAFAKNYPIKVVIDKAFQSLSKKFLYKMKVVMTNKDTLYLAKRYQDFYHFHIELMETYPNFHNLPKLPPPLFQVPQSSRLKFDKRFVDDLISITQDLNEYFSQLINYFPEIQKSTEILDFIFGGPYHLTKNSQKVNEEEVNNFLFPNCIDVESYVKSSKSTFSTTAPLPPVTSFKQYPESPRRRSNQYDNSKYSTYINQNQAKEITHSNSTYSLESYTSLIEVYDRDDSASSEEGGCTYFLNTPETSVEGDSTFATPLLK</sequence>
<dbReference type="Gene3D" id="2.30.30.40">
    <property type="entry name" value="SH3 Domains"/>
    <property type="match status" value="1"/>
</dbReference>
<name>G3AT94_SPAPN</name>
<dbReference type="STRING" id="619300.G3AT94"/>
<dbReference type="OMA" id="FHIELME"/>
<dbReference type="GO" id="GO:0035091">
    <property type="term" value="F:phosphatidylinositol binding"/>
    <property type="evidence" value="ECO:0007669"/>
    <property type="project" value="InterPro"/>
</dbReference>
<evidence type="ECO:0000259" key="5">
    <source>
        <dbReference type="PROSITE" id="PS50195"/>
    </source>
</evidence>
<evidence type="ECO:0000256" key="1">
    <source>
        <dbReference type="ARBA" id="ARBA00022443"/>
    </source>
</evidence>
<dbReference type="Pfam" id="PF00787">
    <property type="entry name" value="PX"/>
    <property type="match status" value="1"/>
</dbReference>
<keyword evidence="1 2" id="KW-0728">SH3 domain</keyword>
<dbReference type="InterPro" id="IPR001683">
    <property type="entry name" value="PX_dom"/>
</dbReference>
<dbReference type="PROSITE" id="PS50002">
    <property type="entry name" value="SH3"/>
    <property type="match status" value="1"/>
</dbReference>
<feature type="domain" description="SH3" evidence="4">
    <location>
        <begin position="59"/>
        <end position="121"/>
    </location>
</feature>
<dbReference type="PANTHER" id="PTHR15706">
    <property type="entry name" value="SH3 MULTIPLE DOMAIN"/>
    <property type="match status" value="1"/>
</dbReference>
<feature type="compositionally biased region" description="Low complexity" evidence="3">
    <location>
        <begin position="31"/>
        <end position="43"/>
    </location>
</feature>
<reference evidence="6 7" key="1">
    <citation type="journal article" date="2011" name="Proc. Natl. Acad. Sci. U.S.A.">
        <title>Comparative genomics of xylose-fermenting fungi for enhanced biofuel production.</title>
        <authorList>
            <person name="Wohlbach D.J."/>
            <person name="Kuo A."/>
            <person name="Sato T.K."/>
            <person name="Potts K.M."/>
            <person name="Salamov A.A."/>
            <person name="LaButti K.M."/>
            <person name="Sun H."/>
            <person name="Clum A."/>
            <person name="Pangilinan J.L."/>
            <person name="Lindquist E.A."/>
            <person name="Lucas S."/>
            <person name="Lapidus A."/>
            <person name="Jin M."/>
            <person name="Gunawan C."/>
            <person name="Balan V."/>
            <person name="Dale B.E."/>
            <person name="Jeffries T.W."/>
            <person name="Zinkel R."/>
            <person name="Barry K.W."/>
            <person name="Grigoriev I.V."/>
            <person name="Gasch A.P."/>
        </authorList>
    </citation>
    <scope>NUCLEOTIDE SEQUENCE [LARGE SCALE GENOMIC DNA]</scope>
    <source>
        <strain evidence="7">NRRL Y-27907 / 11-Y1</strain>
    </source>
</reference>
<dbReference type="GO" id="GO:0042554">
    <property type="term" value="P:superoxide anion generation"/>
    <property type="evidence" value="ECO:0007669"/>
    <property type="project" value="TreeGrafter"/>
</dbReference>
<evidence type="ECO:0000259" key="4">
    <source>
        <dbReference type="PROSITE" id="PS50002"/>
    </source>
</evidence>
<evidence type="ECO:0000313" key="6">
    <source>
        <dbReference type="EMBL" id="EGW30857.1"/>
    </source>
</evidence>
<dbReference type="InterPro" id="IPR036028">
    <property type="entry name" value="SH3-like_dom_sf"/>
</dbReference>
<dbReference type="AlphaFoldDB" id="G3AT94"/>
<dbReference type="GeneID" id="18875196"/>
<feature type="domain" description="PX" evidence="5">
    <location>
        <begin position="160"/>
        <end position="284"/>
    </location>
</feature>